<dbReference type="SUPFAM" id="SSF53300">
    <property type="entry name" value="vWA-like"/>
    <property type="match status" value="1"/>
</dbReference>
<evidence type="ECO:0000313" key="3">
    <source>
        <dbReference type="Proteomes" id="UP000663823"/>
    </source>
</evidence>
<organism evidence="2 3">
    <name type="scientific">Rotaria sordida</name>
    <dbReference type="NCBI Taxonomy" id="392033"/>
    <lineage>
        <taxon>Eukaryota</taxon>
        <taxon>Metazoa</taxon>
        <taxon>Spiralia</taxon>
        <taxon>Gnathifera</taxon>
        <taxon>Rotifera</taxon>
        <taxon>Eurotatoria</taxon>
        <taxon>Bdelloidea</taxon>
        <taxon>Philodinida</taxon>
        <taxon>Philodinidae</taxon>
        <taxon>Rotaria</taxon>
    </lineage>
</organism>
<dbReference type="EMBL" id="CAJOAX010000298">
    <property type="protein sequence ID" value="CAF3560977.1"/>
    <property type="molecule type" value="Genomic_DNA"/>
</dbReference>
<dbReference type="PANTHER" id="PTHR24020">
    <property type="entry name" value="COLLAGEN ALPHA"/>
    <property type="match status" value="1"/>
</dbReference>
<feature type="domain" description="VWFA" evidence="1">
    <location>
        <begin position="13"/>
        <end position="99"/>
    </location>
</feature>
<name>A0A818L097_9BILA</name>
<dbReference type="InterPro" id="IPR036465">
    <property type="entry name" value="vWFA_dom_sf"/>
</dbReference>
<dbReference type="AlphaFoldDB" id="A0A818L097"/>
<dbReference type="Gene3D" id="3.40.50.410">
    <property type="entry name" value="von Willebrand factor, type A domain"/>
    <property type="match status" value="1"/>
</dbReference>
<comment type="caution">
    <text evidence="2">The sequence shown here is derived from an EMBL/GenBank/DDBJ whole genome shotgun (WGS) entry which is preliminary data.</text>
</comment>
<dbReference type="InterPro" id="IPR050525">
    <property type="entry name" value="ECM_Assembly_Org"/>
</dbReference>
<accession>A0A818L097</accession>
<evidence type="ECO:0000259" key="1">
    <source>
        <dbReference type="PROSITE" id="PS50234"/>
    </source>
</evidence>
<sequence length="140" mass="15248">MVKVKGKCDAVIDLILIIDSSGSISFDDFQKGKEVLIDAISRLNIDVKKAGVALINYASNVSLFTQIGVFEFDKTELLTHIAALSHIRTNTATGDTLALARNNKGRLVIPAAQPIRNTSIEGNRFAISIGRFISFEARQN</sequence>
<dbReference type="Pfam" id="PF00092">
    <property type="entry name" value="VWA"/>
    <property type="match status" value="1"/>
</dbReference>
<proteinExistence type="predicted"/>
<gene>
    <name evidence="2" type="ORF">OTI717_LOCUS4802</name>
</gene>
<dbReference type="InterPro" id="IPR002035">
    <property type="entry name" value="VWF_A"/>
</dbReference>
<dbReference type="PROSITE" id="PS50234">
    <property type="entry name" value="VWFA"/>
    <property type="match status" value="1"/>
</dbReference>
<evidence type="ECO:0000313" key="2">
    <source>
        <dbReference type="EMBL" id="CAF3560977.1"/>
    </source>
</evidence>
<reference evidence="2" key="1">
    <citation type="submission" date="2021-02" db="EMBL/GenBank/DDBJ databases">
        <authorList>
            <person name="Nowell W R."/>
        </authorList>
    </citation>
    <scope>NUCLEOTIDE SEQUENCE</scope>
</reference>
<dbReference type="Proteomes" id="UP000663823">
    <property type="component" value="Unassembled WGS sequence"/>
</dbReference>
<protein>
    <recommendedName>
        <fullName evidence="1">VWFA domain-containing protein</fullName>
    </recommendedName>
</protein>